<keyword evidence="2" id="KW-1185">Reference proteome</keyword>
<reference evidence="1" key="1">
    <citation type="submission" date="2022-06" db="EMBL/GenBank/DDBJ databases">
        <title>Alkalicoccobacillus porphyridii sp. nov., isolated from a marine red alga, Porphyridium purpureum and reclassification of Shouchella plakortidis and Shouchella gibsonii as Alkalicoccobacillus plakortidis comb. nov. and Alkalicoccobacillus gibsonii comb. nov.</title>
        <authorList>
            <person name="Kim K.H."/>
            <person name="Lee J.K."/>
            <person name="Han D.M."/>
            <person name="Baek J.H."/>
            <person name="Jeon C.O."/>
        </authorList>
    </citation>
    <scope>NUCLEOTIDE SEQUENCE</scope>
    <source>
        <strain evidence="1">DSM 19153</strain>
    </source>
</reference>
<protein>
    <submittedName>
        <fullName evidence="1">YmfQ family protein</fullName>
    </submittedName>
</protein>
<organism evidence="1 2">
    <name type="scientific">Alkalicoccobacillus plakortidis</name>
    <dbReference type="NCBI Taxonomy" id="444060"/>
    <lineage>
        <taxon>Bacteria</taxon>
        <taxon>Bacillati</taxon>
        <taxon>Bacillota</taxon>
        <taxon>Bacilli</taxon>
        <taxon>Bacillales</taxon>
        <taxon>Bacillaceae</taxon>
        <taxon>Alkalicoccobacillus</taxon>
    </lineage>
</organism>
<gene>
    <name evidence="1" type="ORF">NDM98_00265</name>
</gene>
<dbReference type="Proteomes" id="UP001203665">
    <property type="component" value="Unassembled WGS sequence"/>
</dbReference>
<comment type="caution">
    <text evidence="1">The sequence shown here is derived from an EMBL/GenBank/DDBJ whole genome shotgun (WGS) entry which is preliminary data.</text>
</comment>
<accession>A0ABT0XDX3</accession>
<dbReference type="EMBL" id="JAMQJY010000001">
    <property type="protein sequence ID" value="MCM2674102.1"/>
    <property type="molecule type" value="Genomic_DNA"/>
</dbReference>
<name>A0ABT0XDX3_9BACI</name>
<dbReference type="Pfam" id="PF10076">
    <property type="entry name" value="Phage_Mu_Gp48"/>
    <property type="match status" value="1"/>
</dbReference>
<dbReference type="RefSeq" id="WP_251603061.1">
    <property type="nucleotide sequence ID" value="NZ_JAMQJY010000001.1"/>
</dbReference>
<dbReference type="InterPro" id="IPR018755">
    <property type="entry name" value="Phage_Mu_Gp48"/>
</dbReference>
<proteinExistence type="predicted"/>
<sequence>MSKFDEMSDYLPEYFSRLLEMQEILKTQAPEFEQQNEAIFSITDQLFITSATWGLDRWEGLLNIQRDGSEDIEMRRARLINKVSNIPPATYRSLEHAINRFLRNPSALVRLLPKQYEFTVDVNIDDLQHVRQIVETLELMKPAHLAYVLRAGLNERLQIIDTVTVNYRRYRRVKELRVGLSVTRDLNEVVLR</sequence>
<evidence type="ECO:0000313" key="1">
    <source>
        <dbReference type="EMBL" id="MCM2674102.1"/>
    </source>
</evidence>
<evidence type="ECO:0000313" key="2">
    <source>
        <dbReference type="Proteomes" id="UP001203665"/>
    </source>
</evidence>